<accession>A0A2P2J191</accession>
<sequence length="43" mass="5047">MQDVMVLMCSCWFYVIFSLCTHGMNNKCVLERNEFLPIKGTLM</sequence>
<feature type="signal peptide" evidence="1">
    <location>
        <begin position="1"/>
        <end position="23"/>
    </location>
</feature>
<feature type="chain" id="PRO_5015172888" evidence="1">
    <location>
        <begin position="24"/>
        <end position="43"/>
    </location>
</feature>
<keyword evidence="1" id="KW-0732">Signal</keyword>
<reference evidence="2" key="1">
    <citation type="submission" date="2018-02" db="EMBL/GenBank/DDBJ databases">
        <title>Rhizophora mucronata_Transcriptome.</title>
        <authorList>
            <person name="Meera S.P."/>
            <person name="Sreeshan A."/>
            <person name="Augustine A."/>
        </authorList>
    </citation>
    <scope>NUCLEOTIDE SEQUENCE</scope>
    <source>
        <tissue evidence="2">Leaf</tissue>
    </source>
</reference>
<dbReference type="AlphaFoldDB" id="A0A2P2J191"/>
<protein>
    <submittedName>
        <fullName evidence="2">Uncharacterized protein</fullName>
    </submittedName>
</protein>
<evidence type="ECO:0000313" key="2">
    <source>
        <dbReference type="EMBL" id="MBW87233.1"/>
    </source>
</evidence>
<name>A0A2P2J191_RHIMU</name>
<evidence type="ECO:0000256" key="1">
    <source>
        <dbReference type="SAM" id="SignalP"/>
    </source>
</evidence>
<proteinExistence type="predicted"/>
<dbReference type="EMBL" id="GGEC01006750">
    <property type="protein sequence ID" value="MBW87233.1"/>
    <property type="molecule type" value="Transcribed_RNA"/>
</dbReference>
<organism evidence="2">
    <name type="scientific">Rhizophora mucronata</name>
    <name type="common">Asiatic mangrove</name>
    <dbReference type="NCBI Taxonomy" id="61149"/>
    <lineage>
        <taxon>Eukaryota</taxon>
        <taxon>Viridiplantae</taxon>
        <taxon>Streptophyta</taxon>
        <taxon>Embryophyta</taxon>
        <taxon>Tracheophyta</taxon>
        <taxon>Spermatophyta</taxon>
        <taxon>Magnoliopsida</taxon>
        <taxon>eudicotyledons</taxon>
        <taxon>Gunneridae</taxon>
        <taxon>Pentapetalae</taxon>
        <taxon>rosids</taxon>
        <taxon>fabids</taxon>
        <taxon>Malpighiales</taxon>
        <taxon>Rhizophoraceae</taxon>
        <taxon>Rhizophora</taxon>
    </lineage>
</organism>